<dbReference type="GeneID" id="81408194"/>
<dbReference type="RefSeq" id="XP_056518854.1">
    <property type="nucleotide sequence ID" value="XM_056669024.1"/>
</dbReference>
<dbReference type="SUPFAM" id="SSF69118">
    <property type="entry name" value="AhpD-like"/>
    <property type="match status" value="1"/>
</dbReference>
<keyword evidence="2" id="KW-1185">Reference proteome</keyword>
<accession>A0A9W9GP93</accession>
<dbReference type="PANTHER" id="PTHR34846:SF5">
    <property type="entry name" value="CARBOXYMUCONOLACTONE DECARBOXYLASE-LIKE DOMAIN-CONTAINING PROTEIN"/>
    <property type="match status" value="1"/>
</dbReference>
<dbReference type="PANTHER" id="PTHR34846">
    <property type="entry name" value="4-CARBOXYMUCONOLACTONE DECARBOXYLASE FAMILY PROTEIN (AFU_ORTHOLOGUE AFUA_6G11590)"/>
    <property type="match status" value="1"/>
</dbReference>
<comment type="caution">
    <text evidence="1">The sequence shown here is derived from an EMBL/GenBank/DDBJ whole genome shotgun (WGS) entry which is preliminary data.</text>
</comment>
<reference evidence="1" key="2">
    <citation type="journal article" date="2023" name="IMA Fungus">
        <title>Comparative genomic study of the Penicillium genus elucidates a diverse pangenome and 15 lateral gene transfer events.</title>
        <authorList>
            <person name="Petersen C."/>
            <person name="Sorensen T."/>
            <person name="Nielsen M.R."/>
            <person name="Sondergaard T.E."/>
            <person name="Sorensen J.L."/>
            <person name="Fitzpatrick D.A."/>
            <person name="Frisvad J.C."/>
            <person name="Nielsen K.L."/>
        </authorList>
    </citation>
    <scope>NUCLEOTIDE SEQUENCE</scope>
    <source>
        <strain evidence="1">IBT 22155</strain>
    </source>
</reference>
<dbReference type="InterPro" id="IPR029032">
    <property type="entry name" value="AhpD-like"/>
</dbReference>
<dbReference type="OrthoDB" id="4312237at2759"/>
<proteinExistence type="predicted"/>
<organism evidence="1 2">
    <name type="scientific">Penicillium bovifimosum</name>
    <dbReference type="NCBI Taxonomy" id="126998"/>
    <lineage>
        <taxon>Eukaryota</taxon>
        <taxon>Fungi</taxon>
        <taxon>Dikarya</taxon>
        <taxon>Ascomycota</taxon>
        <taxon>Pezizomycotina</taxon>
        <taxon>Eurotiomycetes</taxon>
        <taxon>Eurotiomycetidae</taxon>
        <taxon>Eurotiales</taxon>
        <taxon>Aspergillaceae</taxon>
        <taxon>Penicillium</taxon>
    </lineage>
</organism>
<evidence type="ECO:0000313" key="2">
    <source>
        <dbReference type="Proteomes" id="UP001149079"/>
    </source>
</evidence>
<evidence type="ECO:0008006" key="3">
    <source>
        <dbReference type="Google" id="ProtNLM"/>
    </source>
</evidence>
<dbReference type="Gene3D" id="1.20.1290.10">
    <property type="entry name" value="AhpD-like"/>
    <property type="match status" value="1"/>
</dbReference>
<dbReference type="AlphaFoldDB" id="A0A9W9GP93"/>
<protein>
    <recommendedName>
        <fullName evidence="3">Carboxymuconolactone decarboxylase-like domain-containing protein</fullName>
    </recommendedName>
</protein>
<reference evidence="1" key="1">
    <citation type="submission" date="2022-11" db="EMBL/GenBank/DDBJ databases">
        <authorList>
            <person name="Petersen C."/>
        </authorList>
    </citation>
    <scope>NUCLEOTIDE SEQUENCE</scope>
    <source>
        <strain evidence="1">IBT 22155</strain>
    </source>
</reference>
<name>A0A9W9GP93_9EURO</name>
<dbReference type="EMBL" id="JAPQKL010000006">
    <property type="protein sequence ID" value="KAJ5124455.1"/>
    <property type="molecule type" value="Genomic_DNA"/>
</dbReference>
<gene>
    <name evidence="1" type="ORF">N7515_008280</name>
</gene>
<sequence>MSDATEATAAPAKALIDGIDMFNPDATHERNAEILKNFSIKRNVFNLFARSPGLFPPIISLLTALLDGHTRTIQILDYQLVVLRMTGTVGAEYLFGINEPVSRVNGMGDEKIDTLRKGLKSEELFAMGIWSERQQCIITLVDESIATWTNTEETIQWARSLMSDDEVVELYIVLGFYSMIARMTKGLRVQKDAPIAGLGQAIVQNITKNAADTEDAKPELAASG</sequence>
<evidence type="ECO:0000313" key="1">
    <source>
        <dbReference type="EMBL" id="KAJ5124455.1"/>
    </source>
</evidence>
<dbReference type="Proteomes" id="UP001149079">
    <property type="component" value="Unassembled WGS sequence"/>
</dbReference>